<reference evidence="1 2" key="1">
    <citation type="journal article" date="2021" name="Hortic Res">
        <title>Chromosome-scale assembly of the Dendrobium chrysotoxum genome enhances the understanding of orchid evolution.</title>
        <authorList>
            <person name="Zhang Y."/>
            <person name="Zhang G.Q."/>
            <person name="Zhang D."/>
            <person name="Liu X.D."/>
            <person name="Xu X.Y."/>
            <person name="Sun W.H."/>
            <person name="Yu X."/>
            <person name="Zhu X."/>
            <person name="Wang Z.W."/>
            <person name="Zhao X."/>
            <person name="Zhong W.Y."/>
            <person name="Chen H."/>
            <person name="Yin W.L."/>
            <person name="Huang T."/>
            <person name="Niu S.C."/>
            <person name="Liu Z.J."/>
        </authorList>
    </citation>
    <scope>NUCLEOTIDE SEQUENCE [LARGE SCALE GENOMIC DNA]</scope>
    <source>
        <strain evidence="1">Lindl</strain>
    </source>
</reference>
<dbReference type="EMBL" id="JAGFBR010000009">
    <property type="protein sequence ID" value="KAH0462752.1"/>
    <property type="molecule type" value="Genomic_DNA"/>
</dbReference>
<proteinExistence type="predicted"/>
<protein>
    <submittedName>
        <fullName evidence="1">Uncharacterized protein</fullName>
    </submittedName>
</protein>
<name>A0AAV7H4G0_DENCH</name>
<organism evidence="1 2">
    <name type="scientific">Dendrobium chrysotoxum</name>
    <name type="common">Orchid</name>
    <dbReference type="NCBI Taxonomy" id="161865"/>
    <lineage>
        <taxon>Eukaryota</taxon>
        <taxon>Viridiplantae</taxon>
        <taxon>Streptophyta</taxon>
        <taxon>Embryophyta</taxon>
        <taxon>Tracheophyta</taxon>
        <taxon>Spermatophyta</taxon>
        <taxon>Magnoliopsida</taxon>
        <taxon>Liliopsida</taxon>
        <taxon>Asparagales</taxon>
        <taxon>Orchidaceae</taxon>
        <taxon>Epidendroideae</taxon>
        <taxon>Malaxideae</taxon>
        <taxon>Dendrobiinae</taxon>
        <taxon>Dendrobium</taxon>
    </lineage>
</organism>
<sequence length="260" mass="26273">MAVDVGGADMEDPWNVVVEDAFGRAAIASRVNGQNSTFERREGSDDYTVKAVSVAVGAGALATDIVDRDVSPRGHPGGGATGLAEDLCVWDLRAGGDGCDMGAMPFFIDGVFFAFVGKSLGADELVSAGEAGGEVATASPLEGRRRQAGVGEGEVVGSDAAVEDADDNAFALAGFLPEAVVLVEAEQGGGVSGTKVEGFVNVSEEEAGDGLHEPDFVGCEAGGEARHSDGVGVDHAGFAGVEGGIREKRKVPSFAIVVGE</sequence>
<accession>A0AAV7H4G0</accession>
<dbReference type="Proteomes" id="UP000775213">
    <property type="component" value="Unassembled WGS sequence"/>
</dbReference>
<dbReference type="AlphaFoldDB" id="A0AAV7H4G0"/>
<gene>
    <name evidence="1" type="ORF">IEQ34_010327</name>
</gene>
<evidence type="ECO:0000313" key="1">
    <source>
        <dbReference type="EMBL" id="KAH0462752.1"/>
    </source>
</evidence>
<keyword evidence="2" id="KW-1185">Reference proteome</keyword>
<comment type="caution">
    <text evidence="1">The sequence shown here is derived from an EMBL/GenBank/DDBJ whole genome shotgun (WGS) entry which is preliminary data.</text>
</comment>
<evidence type="ECO:0000313" key="2">
    <source>
        <dbReference type="Proteomes" id="UP000775213"/>
    </source>
</evidence>